<dbReference type="EMBL" id="MBUA01000012">
    <property type="protein sequence ID" value="MBC6491484.1"/>
    <property type="molecule type" value="Genomic_DNA"/>
</dbReference>
<name>A0ABR7MAF2_9BACT</name>
<gene>
    <name evidence="1" type="ORF">BC349_10595</name>
</gene>
<dbReference type="Proteomes" id="UP000765802">
    <property type="component" value="Unassembled WGS sequence"/>
</dbReference>
<organism evidence="1 2">
    <name type="scientific">Flavihumibacter stibioxidans</name>
    <dbReference type="NCBI Taxonomy" id="1834163"/>
    <lineage>
        <taxon>Bacteria</taxon>
        <taxon>Pseudomonadati</taxon>
        <taxon>Bacteroidota</taxon>
        <taxon>Chitinophagia</taxon>
        <taxon>Chitinophagales</taxon>
        <taxon>Chitinophagaceae</taxon>
        <taxon>Flavihumibacter</taxon>
    </lineage>
</organism>
<keyword evidence="2" id="KW-1185">Reference proteome</keyword>
<evidence type="ECO:0000313" key="2">
    <source>
        <dbReference type="Proteomes" id="UP000765802"/>
    </source>
</evidence>
<proteinExistence type="predicted"/>
<protein>
    <submittedName>
        <fullName evidence="1">Uncharacterized protein</fullName>
    </submittedName>
</protein>
<accession>A0ABR7MAF2</accession>
<evidence type="ECO:0000313" key="1">
    <source>
        <dbReference type="EMBL" id="MBC6491484.1"/>
    </source>
</evidence>
<reference evidence="1 2" key="1">
    <citation type="submission" date="2016-07" db="EMBL/GenBank/DDBJ databases">
        <title>Genome analysis of Flavihumibacter stibioxidans YS-17.</title>
        <authorList>
            <person name="Shi K."/>
            <person name="Han Y."/>
            <person name="Wang G."/>
        </authorList>
    </citation>
    <scope>NUCLEOTIDE SEQUENCE [LARGE SCALE GENOMIC DNA]</scope>
    <source>
        <strain evidence="1 2">YS-17</strain>
    </source>
</reference>
<sequence>MITIWCLTGIWHNILYASYDDLEKGFVTNITQDPASPIISMKNTIPLELIKFMVICNIKHLWREAAVAILEVSIDGHSLSV</sequence>
<comment type="caution">
    <text evidence="1">The sequence shown here is derived from an EMBL/GenBank/DDBJ whole genome shotgun (WGS) entry which is preliminary data.</text>
</comment>